<feature type="domain" description="Probable zinc-binding" evidence="1">
    <location>
        <begin position="378"/>
        <end position="418"/>
    </location>
</feature>
<reference evidence="3 4" key="1">
    <citation type="submission" date="2024-06" db="EMBL/GenBank/DDBJ databases">
        <title>Lysinibacillus zambalefons sp. nov., a Novel Firmicute Isolated from the Poon Bato Zambales Hyperalkaline Spring.</title>
        <authorList>
            <person name="Aja J.A."/>
            <person name="Lazaro J.E.H."/>
            <person name="Llorin L.D."/>
            <person name="Lim K.R."/>
            <person name="Teodosio J."/>
            <person name="Dalisay D.S."/>
        </authorList>
    </citation>
    <scope>NUCLEOTIDE SEQUENCE [LARGE SCALE GENOMIC DNA]</scope>
    <source>
        <strain evidence="3 4">M3</strain>
    </source>
</reference>
<evidence type="ECO:0000313" key="3">
    <source>
        <dbReference type="EMBL" id="MEQ6355236.1"/>
    </source>
</evidence>
<keyword evidence="4" id="KW-1185">Reference proteome</keyword>
<evidence type="ECO:0000313" key="4">
    <source>
        <dbReference type="Proteomes" id="UP001478862"/>
    </source>
</evidence>
<dbReference type="EMBL" id="JBEGDG010000007">
    <property type="protein sequence ID" value="MEQ6355236.1"/>
    <property type="molecule type" value="Genomic_DNA"/>
</dbReference>
<dbReference type="Pfam" id="PF13451">
    <property type="entry name" value="zf_Tbcl"/>
    <property type="match status" value="1"/>
</dbReference>
<gene>
    <name evidence="3" type="ORF">ABNX05_11460</name>
</gene>
<sequence>MNVNLWFARDNHGEITTILNSNIAITYTCPICNSEVIPKALESKQVTPHFAHIDRNTCTGESFIHFWMKHVFIERGDTFTIITDEKHTFTCKDFKTEVTFNLESGIYRPDIVIETECGNEIVFEMAHKNKKKVQDYIDRWIELDKIVVEVDTPTLTGQNEVKEFKALYYKGKCFNFNKRDGGYYNTVGKLKEEMKQSGKYDIELIKKLDWFWMDIDKFNNGKLDIEYMSAAIDEIKNTSYNFKSVVLRILKTSRCTLLYADYKEYLKLDDYVKFDFKMMSNDLEQHVSGINLLLSNLDSRLEIKDMYSRQIIMRSYYNGSRKYPYKYREVDHYYHIELNFRFNKRSIKKIKVTNRFMNVTDKYRYILNECIESIPNNRKCSECNSKFELSTQEIKFFLNKKLSLPKRCKDCRKKRKIINN</sequence>
<dbReference type="InterPro" id="IPR057253">
    <property type="entry name" value="CoiA-like_N"/>
</dbReference>
<dbReference type="RefSeq" id="WP_349659865.1">
    <property type="nucleotide sequence ID" value="NZ_JBEGDG010000007.1"/>
</dbReference>
<organism evidence="3 4">
    <name type="scientific">Lysinibacillus zambalensis</name>
    <dbReference type="NCBI Taxonomy" id="3160866"/>
    <lineage>
        <taxon>Bacteria</taxon>
        <taxon>Bacillati</taxon>
        <taxon>Bacillota</taxon>
        <taxon>Bacilli</taxon>
        <taxon>Bacillales</taxon>
        <taxon>Bacillaceae</taxon>
        <taxon>Lysinibacillus</taxon>
    </lineage>
</organism>
<comment type="caution">
    <text evidence="3">The sequence shown here is derived from an EMBL/GenBank/DDBJ whole genome shotgun (WGS) entry which is preliminary data.</text>
</comment>
<accession>A0ABV1MRU2</accession>
<dbReference type="Proteomes" id="UP001478862">
    <property type="component" value="Unassembled WGS sequence"/>
</dbReference>
<feature type="domain" description="Competence protein CoiA-like N-terminal" evidence="2">
    <location>
        <begin position="26"/>
        <end position="59"/>
    </location>
</feature>
<name>A0ABV1MRU2_9BACI</name>
<proteinExistence type="predicted"/>
<dbReference type="InterPro" id="IPR025306">
    <property type="entry name" value="Zn-bnd_dom_prob"/>
</dbReference>
<evidence type="ECO:0000259" key="1">
    <source>
        <dbReference type="Pfam" id="PF13451"/>
    </source>
</evidence>
<protein>
    <submittedName>
        <fullName evidence="3">Zinc-ribbon domain containing protein</fullName>
    </submittedName>
</protein>
<dbReference type="Pfam" id="PF25164">
    <property type="entry name" value="CoiA_N"/>
    <property type="match status" value="1"/>
</dbReference>
<evidence type="ECO:0000259" key="2">
    <source>
        <dbReference type="Pfam" id="PF25164"/>
    </source>
</evidence>